<evidence type="ECO:0000256" key="1">
    <source>
        <dbReference type="ARBA" id="ARBA00008683"/>
    </source>
</evidence>
<gene>
    <name evidence="6" type="ORF">ElyMa_002234400</name>
</gene>
<keyword evidence="3" id="KW-0378">Hydrolase</keyword>
<comment type="similarity">
    <text evidence="1">Belongs to the peptidase S49 family.</text>
</comment>
<dbReference type="NCBIfam" id="TIGR00705">
    <property type="entry name" value="SppA_67K"/>
    <property type="match status" value="1"/>
</dbReference>
<dbReference type="AlphaFoldDB" id="A0AAV4FV34"/>
<dbReference type="NCBIfam" id="TIGR00706">
    <property type="entry name" value="SppA_dom"/>
    <property type="match status" value="1"/>
</dbReference>
<dbReference type="GO" id="GO:0016020">
    <property type="term" value="C:membrane"/>
    <property type="evidence" value="ECO:0007669"/>
    <property type="project" value="InterPro"/>
</dbReference>
<sequence>MEIVRHGKYKSAVEPFLRDDMSEANREQITELLTSIWETISTEASESRDIPLERFNDMVDKFVSRNSEGALKNRLVDGILYKDQYENILKSRIGIEKDDDINIIKLSDYISGMKKNNYLERERKDKIAVIYAEGEIKKSFKGPYGEAGISYESMRKALREVSKDDDVKAIVLRVNSPGGDAMESDMIWREIEIAKKKKKVYISMGNYAASGGYYIACGADKIFAEKTTITGSIGVFAMLPNAGKLANKIGIHSEQVSTHKNSSPYSIFKPLSGSTRDFIKESIDHIYDRFLSKVAKGRGLKVTYVDSIAQGRVWTGEQGKKIGLVDEIGGVDDAIEMAADGLSDYSIVNYPKKKLNLENIISEISKPIKVGKLPFSDLEILRPFYEDMKMIEAFSNGGSKYYTRLPYKLNIK</sequence>
<dbReference type="PANTHER" id="PTHR33209:SF1">
    <property type="entry name" value="PEPTIDASE S49 DOMAIN-CONTAINING PROTEIN"/>
    <property type="match status" value="1"/>
</dbReference>
<dbReference type="GO" id="GO:0008236">
    <property type="term" value="F:serine-type peptidase activity"/>
    <property type="evidence" value="ECO:0007669"/>
    <property type="project" value="UniProtKB-KW"/>
</dbReference>
<organism evidence="6 7">
    <name type="scientific">Elysia marginata</name>
    <dbReference type="NCBI Taxonomy" id="1093978"/>
    <lineage>
        <taxon>Eukaryota</taxon>
        <taxon>Metazoa</taxon>
        <taxon>Spiralia</taxon>
        <taxon>Lophotrochozoa</taxon>
        <taxon>Mollusca</taxon>
        <taxon>Gastropoda</taxon>
        <taxon>Heterobranchia</taxon>
        <taxon>Euthyneura</taxon>
        <taxon>Panpulmonata</taxon>
        <taxon>Sacoglossa</taxon>
        <taxon>Placobranchoidea</taxon>
        <taxon>Plakobranchidae</taxon>
        <taxon>Elysia</taxon>
    </lineage>
</organism>
<dbReference type="InterPro" id="IPR004635">
    <property type="entry name" value="Pept_S49_SppA"/>
</dbReference>
<feature type="domain" description="Peptidase S49" evidence="5">
    <location>
        <begin position="2"/>
        <end position="89"/>
    </location>
</feature>
<dbReference type="EMBL" id="BMAT01004631">
    <property type="protein sequence ID" value="GFR77302.1"/>
    <property type="molecule type" value="Genomic_DNA"/>
</dbReference>
<dbReference type="Proteomes" id="UP000762676">
    <property type="component" value="Unassembled WGS sequence"/>
</dbReference>
<proteinExistence type="inferred from homology"/>
<accession>A0AAV4FV34</accession>
<dbReference type="InterPro" id="IPR047272">
    <property type="entry name" value="S49_SppA_C"/>
</dbReference>
<dbReference type="CDD" id="cd07023">
    <property type="entry name" value="S49_Sppa_N_C"/>
    <property type="match status" value="1"/>
</dbReference>
<keyword evidence="2 6" id="KW-0645">Protease</keyword>
<keyword evidence="4" id="KW-0720">Serine protease</keyword>
<evidence type="ECO:0000259" key="5">
    <source>
        <dbReference type="Pfam" id="PF01343"/>
    </source>
</evidence>
<feature type="domain" description="Peptidase S49" evidence="5">
    <location>
        <begin position="194"/>
        <end position="340"/>
    </location>
</feature>
<name>A0AAV4FV34_9GAST</name>
<evidence type="ECO:0000256" key="2">
    <source>
        <dbReference type="ARBA" id="ARBA00022670"/>
    </source>
</evidence>
<comment type="caution">
    <text evidence="6">The sequence shown here is derived from an EMBL/GenBank/DDBJ whole genome shotgun (WGS) entry which is preliminary data.</text>
</comment>
<dbReference type="GO" id="GO:0006465">
    <property type="term" value="P:signal peptide processing"/>
    <property type="evidence" value="ECO:0007669"/>
    <property type="project" value="InterPro"/>
</dbReference>
<dbReference type="Pfam" id="PF01343">
    <property type="entry name" value="Peptidase_S49"/>
    <property type="match status" value="2"/>
</dbReference>
<evidence type="ECO:0000313" key="7">
    <source>
        <dbReference type="Proteomes" id="UP000762676"/>
    </source>
</evidence>
<dbReference type="InterPro" id="IPR004634">
    <property type="entry name" value="Pept_S49_pIV"/>
</dbReference>
<evidence type="ECO:0000313" key="6">
    <source>
        <dbReference type="EMBL" id="GFR77302.1"/>
    </source>
</evidence>
<reference evidence="6 7" key="1">
    <citation type="journal article" date="2021" name="Elife">
        <title>Chloroplast acquisition without the gene transfer in kleptoplastic sea slugs, Plakobranchus ocellatus.</title>
        <authorList>
            <person name="Maeda T."/>
            <person name="Takahashi S."/>
            <person name="Yoshida T."/>
            <person name="Shimamura S."/>
            <person name="Takaki Y."/>
            <person name="Nagai Y."/>
            <person name="Toyoda A."/>
            <person name="Suzuki Y."/>
            <person name="Arimoto A."/>
            <person name="Ishii H."/>
            <person name="Satoh N."/>
            <person name="Nishiyama T."/>
            <person name="Hasebe M."/>
            <person name="Maruyama T."/>
            <person name="Minagawa J."/>
            <person name="Obokata J."/>
            <person name="Shigenobu S."/>
        </authorList>
    </citation>
    <scope>NUCLEOTIDE SEQUENCE [LARGE SCALE GENOMIC DNA]</scope>
</reference>
<keyword evidence="7" id="KW-1185">Reference proteome</keyword>
<dbReference type="SUPFAM" id="SSF52096">
    <property type="entry name" value="ClpP/crotonase"/>
    <property type="match status" value="2"/>
</dbReference>
<dbReference type="InterPro" id="IPR002142">
    <property type="entry name" value="Peptidase_S49"/>
</dbReference>
<evidence type="ECO:0000256" key="3">
    <source>
        <dbReference type="ARBA" id="ARBA00022801"/>
    </source>
</evidence>
<protein>
    <submittedName>
        <fullName evidence="6">Protease 4</fullName>
    </submittedName>
</protein>
<evidence type="ECO:0000256" key="4">
    <source>
        <dbReference type="ARBA" id="ARBA00022825"/>
    </source>
</evidence>
<dbReference type="InterPro" id="IPR029045">
    <property type="entry name" value="ClpP/crotonase-like_dom_sf"/>
</dbReference>
<dbReference type="Gene3D" id="3.90.226.10">
    <property type="entry name" value="2-enoyl-CoA Hydratase, Chain A, domain 1"/>
    <property type="match status" value="3"/>
</dbReference>
<dbReference type="PANTHER" id="PTHR33209">
    <property type="entry name" value="PROTEASE 4"/>
    <property type="match status" value="1"/>
</dbReference>